<evidence type="ECO:0000256" key="3">
    <source>
        <dbReference type="ARBA" id="ARBA00008954"/>
    </source>
</evidence>
<evidence type="ECO:0000256" key="6">
    <source>
        <dbReference type="ARBA" id="ARBA00022679"/>
    </source>
</evidence>
<dbReference type="GO" id="GO:0010121">
    <property type="term" value="P:L-arginine catabolic process to proline via ornithine"/>
    <property type="evidence" value="ECO:0007669"/>
    <property type="project" value="TreeGrafter"/>
</dbReference>
<dbReference type="Pfam" id="PF00202">
    <property type="entry name" value="Aminotran_3"/>
    <property type="match status" value="1"/>
</dbReference>
<dbReference type="GO" id="GO:0030170">
    <property type="term" value="F:pyridoxal phosphate binding"/>
    <property type="evidence" value="ECO:0007669"/>
    <property type="project" value="InterPro"/>
</dbReference>
<dbReference type="InterPro" id="IPR010164">
    <property type="entry name" value="Orn_aminotrans"/>
</dbReference>
<dbReference type="GO" id="GO:0004587">
    <property type="term" value="F:ornithine aminotransferase activity"/>
    <property type="evidence" value="ECO:0007669"/>
    <property type="project" value="UniProtKB-EC"/>
</dbReference>
<evidence type="ECO:0000256" key="5">
    <source>
        <dbReference type="ARBA" id="ARBA00022576"/>
    </source>
</evidence>
<comment type="catalytic activity">
    <reaction evidence="9">
        <text>a 2-oxocarboxylate + L-ornithine = L-glutamate 5-semialdehyde + an L-alpha-amino acid</text>
        <dbReference type="Rhea" id="RHEA:13877"/>
        <dbReference type="ChEBI" id="CHEBI:35179"/>
        <dbReference type="ChEBI" id="CHEBI:46911"/>
        <dbReference type="ChEBI" id="CHEBI:58066"/>
        <dbReference type="ChEBI" id="CHEBI:59869"/>
        <dbReference type="EC" id="2.6.1.13"/>
    </reaction>
</comment>
<dbReference type="SUPFAM" id="SSF53383">
    <property type="entry name" value="PLP-dependent transferases"/>
    <property type="match status" value="1"/>
</dbReference>
<dbReference type="EnsemblMetazoa" id="XM_014389133.1">
    <property type="protein sequence ID" value="XP_014244619.1"/>
    <property type="gene ID" value="LOC106663901"/>
</dbReference>
<evidence type="ECO:0000256" key="4">
    <source>
        <dbReference type="ARBA" id="ARBA00012924"/>
    </source>
</evidence>
<proteinExistence type="inferred from homology"/>
<organism evidence="10 11">
    <name type="scientific">Cimex lectularius</name>
    <name type="common">Bed bug</name>
    <name type="synonym">Acanthia lectularia</name>
    <dbReference type="NCBI Taxonomy" id="79782"/>
    <lineage>
        <taxon>Eukaryota</taxon>
        <taxon>Metazoa</taxon>
        <taxon>Ecdysozoa</taxon>
        <taxon>Arthropoda</taxon>
        <taxon>Hexapoda</taxon>
        <taxon>Insecta</taxon>
        <taxon>Pterygota</taxon>
        <taxon>Neoptera</taxon>
        <taxon>Paraneoptera</taxon>
        <taxon>Hemiptera</taxon>
        <taxon>Heteroptera</taxon>
        <taxon>Panheteroptera</taxon>
        <taxon>Cimicomorpha</taxon>
        <taxon>Cimicidae</taxon>
        <taxon>Cimex</taxon>
    </lineage>
</organism>
<dbReference type="InterPro" id="IPR050103">
    <property type="entry name" value="Class-III_PLP-dep_AT"/>
</dbReference>
<evidence type="ECO:0000313" key="11">
    <source>
        <dbReference type="Proteomes" id="UP000494040"/>
    </source>
</evidence>
<dbReference type="PANTHER" id="PTHR11986">
    <property type="entry name" value="AMINOTRANSFERASE CLASS III"/>
    <property type="match status" value="1"/>
</dbReference>
<dbReference type="KEGG" id="clec:106663901"/>
<dbReference type="NCBIfam" id="TIGR01885">
    <property type="entry name" value="Orn_aminotrans"/>
    <property type="match status" value="1"/>
</dbReference>
<accession>A0A8I6REV8</accession>
<reference evidence="10" key="1">
    <citation type="submission" date="2022-01" db="UniProtKB">
        <authorList>
            <consortium name="EnsemblMetazoa"/>
        </authorList>
    </citation>
    <scope>IDENTIFICATION</scope>
</reference>
<dbReference type="UniPathway" id="UPA00098">
    <property type="reaction ID" value="UER00358"/>
</dbReference>
<keyword evidence="7 8" id="KW-0663">Pyridoxal phosphate</keyword>
<evidence type="ECO:0000256" key="1">
    <source>
        <dbReference type="ARBA" id="ARBA00001933"/>
    </source>
</evidence>
<dbReference type="GO" id="GO:0005737">
    <property type="term" value="C:cytoplasm"/>
    <property type="evidence" value="ECO:0007669"/>
    <property type="project" value="TreeGrafter"/>
</dbReference>
<dbReference type="InterPro" id="IPR015422">
    <property type="entry name" value="PyrdxlP-dep_Trfase_small"/>
</dbReference>
<dbReference type="AlphaFoldDB" id="A0A8I6REV8"/>
<dbReference type="FunFam" id="3.40.640.10:FF:000011">
    <property type="entry name" value="Ornithine aminotransferase"/>
    <property type="match status" value="1"/>
</dbReference>
<keyword evidence="5 9" id="KW-0032">Aminotransferase</keyword>
<dbReference type="RefSeq" id="XP_014244619.1">
    <property type="nucleotide sequence ID" value="XM_014389133.1"/>
</dbReference>
<evidence type="ECO:0000256" key="9">
    <source>
        <dbReference type="RuleBase" id="RU365036"/>
    </source>
</evidence>
<dbReference type="EC" id="2.6.1.13" evidence="4 9"/>
<name>A0A8I6REV8_CIMLE</name>
<dbReference type="OrthoDB" id="425114at2759"/>
<comment type="pathway">
    <text evidence="2 9">Amino-acid biosynthesis; L-proline biosynthesis; L-glutamate 5-semialdehyde from L-ornithine: step 1/1.</text>
</comment>
<dbReference type="InterPro" id="IPR015424">
    <property type="entry name" value="PyrdxlP-dep_Trfase"/>
</dbReference>
<evidence type="ECO:0000256" key="2">
    <source>
        <dbReference type="ARBA" id="ARBA00004998"/>
    </source>
</evidence>
<dbReference type="InterPro" id="IPR005814">
    <property type="entry name" value="Aminotrans_3"/>
</dbReference>
<evidence type="ECO:0000256" key="8">
    <source>
        <dbReference type="RuleBase" id="RU003560"/>
    </source>
</evidence>
<evidence type="ECO:0000256" key="7">
    <source>
        <dbReference type="ARBA" id="ARBA00022898"/>
    </source>
</evidence>
<protein>
    <recommendedName>
        <fullName evidence="4 9">Ornithine aminotransferase</fullName>
        <ecNumber evidence="4 9">2.6.1.13</ecNumber>
    </recommendedName>
</protein>
<keyword evidence="6 9" id="KW-0808">Transferase</keyword>
<comment type="cofactor">
    <cofactor evidence="1 9">
        <name>pyridoxal 5'-phosphate</name>
        <dbReference type="ChEBI" id="CHEBI:597326"/>
    </cofactor>
</comment>
<comment type="similarity">
    <text evidence="3 8">Belongs to the class-III pyridoxal-phosphate-dependent aminotransferase family.</text>
</comment>
<dbReference type="OMA" id="YGHEPAI"/>
<dbReference type="Proteomes" id="UP000494040">
    <property type="component" value="Unassembled WGS sequence"/>
</dbReference>
<sequence>MAQCSIFKCFFKNPKFKFNIIKRLQHACSAVRMDVEVNKGQGVRLWDKNGKEYLDFIGAQGSVNAGHCHPKLINCMQEQMCILHQTSQGINTNVLPEFSQYICQLFNYDRVITQNSGLEACETAVKLARIWGYKLKKICPKEAVVVFCNNNYWGCSIAAVSSSTDPLLFSGFQPLLSGLKLIPYDDPCSLEEILRNPNVCGFMVEPIQGDYGVCLPQDGYLAEVRRLCTQHKVLWICNEVLTGLGRTGLMLGVDHECVKPDILVLGKSLAGGMYPVSAALASCEVMDLLRPGSHTSTFAGNPLGTRTALSMLKLIKEECLCENAANMGALLRDGLLCTFNKDDMPILRGKGLLYSCKIDPRIGSPWEIAENLRDCGLLVWPSHNEYLRFTPPLVVSEEEVTQAISIFKKVIDHMKGVHKNC</sequence>
<dbReference type="InterPro" id="IPR015421">
    <property type="entry name" value="PyrdxlP-dep_Trfase_major"/>
</dbReference>
<dbReference type="GO" id="GO:0042802">
    <property type="term" value="F:identical protein binding"/>
    <property type="evidence" value="ECO:0007669"/>
    <property type="project" value="TreeGrafter"/>
</dbReference>
<dbReference type="PANTHER" id="PTHR11986:SF18">
    <property type="entry name" value="ORNITHINE AMINOTRANSFERASE, MITOCHONDRIAL"/>
    <property type="match status" value="1"/>
</dbReference>
<dbReference type="GO" id="GO:0055129">
    <property type="term" value="P:L-proline biosynthetic process"/>
    <property type="evidence" value="ECO:0007669"/>
    <property type="project" value="UniProtKB-UniPathway"/>
</dbReference>
<dbReference type="Gene3D" id="3.90.1150.10">
    <property type="entry name" value="Aspartate Aminotransferase, domain 1"/>
    <property type="match status" value="1"/>
</dbReference>
<dbReference type="Gene3D" id="3.40.640.10">
    <property type="entry name" value="Type I PLP-dependent aspartate aminotransferase-like (Major domain)"/>
    <property type="match status" value="1"/>
</dbReference>
<evidence type="ECO:0000313" key="10">
    <source>
        <dbReference type="EnsemblMetazoa" id="XP_014244619.1"/>
    </source>
</evidence>
<dbReference type="GeneID" id="106663901"/>
<dbReference type="CDD" id="cd00610">
    <property type="entry name" value="OAT_like"/>
    <property type="match status" value="1"/>
</dbReference>
<dbReference type="PIRSF" id="PIRSF000521">
    <property type="entry name" value="Transaminase_4ab_Lys_Orn"/>
    <property type="match status" value="1"/>
</dbReference>
<keyword evidence="11" id="KW-1185">Reference proteome</keyword>
<dbReference type="GO" id="GO:0019544">
    <property type="term" value="P:L-arginine catabolic process to L-glutamate"/>
    <property type="evidence" value="ECO:0007669"/>
    <property type="project" value="TreeGrafter"/>
</dbReference>